<dbReference type="GO" id="GO:0016405">
    <property type="term" value="F:CoA-ligase activity"/>
    <property type="evidence" value="ECO:0007669"/>
    <property type="project" value="TreeGrafter"/>
</dbReference>
<name>A0A0G2J631_9EURO</name>
<protein>
    <recommendedName>
        <fullName evidence="5">4-coumarate-CoA ligase</fullName>
    </recommendedName>
</protein>
<proteinExistence type="predicted"/>
<dbReference type="AlphaFoldDB" id="A0A0G2J631"/>
<dbReference type="EMBL" id="LCZI01000301">
    <property type="protein sequence ID" value="KKZ67264.1"/>
    <property type="molecule type" value="Genomic_DNA"/>
</dbReference>
<dbReference type="OrthoDB" id="6509636at2759"/>
<gene>
    <name evidence="3" type="ORF">EMCG_07069</name>
</gene>
<feature type="domain" description="AMP-binding enzyme C-terminal" evidence="2">
    <location>
        <begin position="462"/>
        <end position="542"/>
    </location>
</feature>
<dbReference type="Gene3D" id="3.40.50.12780">
    <property type="entry name" value="N-terminal domain of ligase-like"/>
    <property type="match status" value="1"/>
</dbReference>
<organism evidence="3 4">
    <name type="scientific">[Emmonsia] crescens</name>
    <dbReference type="NCBI Taxonomy" id="73230"/>
    <lineage>
        <taxon>Eukaryota</taxon>
        <taxon>Fungi</taxon>
        <taxon>Dikarya</taxon>
        <taxon>Ascomycota</taxon>
        <taxon>Pezizomycotina</taxon>
        <taxon>Eurotiomycetes</taxon>
        <taxon>Eurotiomycetidae</taxon>
        <taxon>Onygenales</taxon>
        <taxon>Ajellomycetaceae</taxon>
        <taxon>Emergomyces</taxon>
    </lineage>
</organism>
<evidence type="ECO:0008006" key="5">
    <source>
        <dbReference type="Google" id="ProtNLM"/>
    </source>
</evidence>
<accession>A0A0G2J631</accession>
<dbReference type="SUPFAM" id="SSF56801">
    <property type="entry name" value="Acetyl-CoA synthetase-like"/>
    <property type="match status" value="1"/>
</dbReference>
<dbReference type="InterPro" id="IPR045851">
    <property type="entry name" value="AMP-bd_C_sf"/>
</dbReference>
<dbReference type="Gene3D" id="3.30.300.30">
    <property type="match status" value="1"/>
</dbReference>
<dbReference type="Proteomes" id="UP000034164">
    <property type="component" value="Unassembled WGS sequence"/>
</dbReference>
<feature type="domain" description="AMP-dependent synthetase/ligase" evidence="1">
    <location>
        <begin position="42"/>
        <end position="412"/>
    </location>
</feature>
<dbReference type="InterPro" id="IPR000873">
    <property type="entry name" value="AMP-dep_synth/lig_dom"/>
</dbReference>
<dbReference type="InterPro" id="IPR042099">
    <property type="entry name" value="ANL_N_sf"/>
</dbReference>
<evidence type="ECO:0000259" key="1">
    <source>
        <dbReference type="Pfam" id="PF00501"/>
    </source>
</evidence>
<dbReference type="PANTHER" id="PTHR24096">
    <property type="entry name" value="LONG-CHAIN-FATTY-ACID--COA LIGASE"/>
    <property type="match status" value="1"/>
</dbReference>
<dbReference type="InterPro" id="IPR020845">
    <property type="entry name" value="AMP-binding_CS"/>
</dbReference>
<dbReference type="InterPro" id="IPR025110">
    <property type="entry name" value="AMP-bd_C"/>
</dbReference>
<evidence type="ECO:0000313" key="3">
    <source>
        <dbReference type="EMBL" id="KKZ67264.1"/>
    </source>
</evidence>
<dbReference type="Pfam" id="PF00501">
    <property type="entry name" value="AMP-binding"/>
    <property type="match status" value="1"/>
</dbReference>
<dbReference type="PROSITE" id="PS00455">
    <property type="entry name" value="AMP_BINDING"/>
    <property type="match status" value="1"/>
</dbReference>
<dbReference type="CDD" id="cd05911">
    <property type="entry name" value="Firefly_Luc_like"/>
    <property type="match status" value="1"/>
</dbReference>
<sequence>MPKYSPFASIPIPTSNLLTFLFPPDSPLRTSTKPIWIDSEDSSINLSTSTALQWVKRLAMGLERFQAASGSSGVKRGEVVLVLSPNQIFVAVAYLGIVGSGRVFSGMNPSYTVQEMVYQMKNTEAKAILVHPSLVNIAIAAAKEANISLYRLFQFSETVNPTNNGVRDWSNGLLTTVQESHSYHWPELNGDEAANTVATINYSSGTTGLPKGVCVSHRNVMANVLQSMAIRGVLQRYNADNGPPQRWIGFLPLYHVYGQMYTIIVAAKMQVPVYVMKKFVYEDFLRVIQDHKITNLHVAPPIMVMLSKRPETAKYDLSSVKAITCGAAPLSRKLQNEVSQKLGVVVQQGWGMTEVTSAAMHVPGGLSDDTGSVGVLDPNCECKLLDDDGKEVADGEPGELYIRSPNVTMGYWKNEEATRETMLSDGWLRTGDVAVARGDWFWIVDRKKELIKVNALQVAPAELEAALLEHDDIADAAVVGMTIEDEEFPRAYIVIKDSAKQANSPLTPAEIQEWIKPRVSKHKWLTGGVVVVDEVPKSPSGKILRKVMREWAKRDATKLQSSRARL</sequence>
<dbReference type="VEuPathDB" id="FungiDB:EMCG_07069"/>
<dbReference type="Pfam" id="PF13193">
    <property type="entry name" value="AMP-binding_C"/>
    <property type="match status" value="1"/>
</dbReference>
<comment type="caution">
    <text evidence="3">The sequence shown here is derived from an EMBL/GenBank/DDBJ whole genome shotgun (WGS) entry which is preliminary data.</text>
</comment>
<reference evidence="4" key="1">
    <citation type="journal article" date="2015" name="PLoS Genet.">
        <title>The dynamic genome and transcriptome of the human fungal pathogen Blastomyces and close relative Emmonsia.</title>
        <authorList>
            <person name="Munoz J.F."/>
            <person name="Gauthier G.M."/>
            <person name="Desjardins C.A."/>
            <person name="Gallo J.E."/>
            <person name="Holder J."/>
            <person name="Sullivan T.D."/>
            <person name="Marty A.J."/>
            <person name="Carmen J.C."/>
            <person name="Chen Z."/>
            <person name="Ding L."/>
            <person name="Gujja S."/>
            <person name="Magrini V."/>
            <person name="Misas E."/>
            <person name="Mitreva M."/>
            <person name="Priest M."/>
            <person name="Saif S."/>
            <person name="Whiston E.A."/>
            <person name="Young S."/>
            <person name="Zeng Q."/>
            <person name="Goldman W.E."/>
            <person name="Mardis E.R."/>
            <person name="Taylor J.W."/>
            <person name="McEwen J.G."/>
            <person name="Clay O.K."/>
            <person name="Klein B.S."/>
            <person name="Cuomo C.A."/>
        </authorList>
    </citation>
    <scope>NUCLEOTIDE SEQUENCE [LARGE SCALE GENOMIC DNA]</scope>
    <source>
        <strain evidence="4">UAMH 3008</strain>
    </source>
</reference>
<evidence type="ECO:0000313" key="4">
    <source>
        <dbReference type="Proteomes" id="UP000034164"/>
    </source>
</evidence>
<evidence type="ECO:0000259" key="2">
    <source>
        <dbReference type="Pfam" id="PF13193"/>
    </source>
</evidence>
<dbReference type="PANTHER" id="PTHR24096:SF194">
    <property type="entry name" value="AMP-DEPENDENT SYNTHETASE_LIGASE DOMAIN-CONTAINING PROTEIN"/>
    <property type="match status" value="1"/>
</dbReference>